<dbReference type="RefSeq" id="WP_221095736.1">
    <property type="nucleotide sequence ID" value="NZ_JABDWX010000020.1"/>
</dbReference>
<keyword evidence="2" id="KW-1133">Transmembrane helix</keyword>
<protein>
    <recommendedName>
        <fullName evidence="5">DUF1189 domain-containing protein</fullName>
    </recommendedName>
</protein>
<proteinExistence type="predicted"/>
<evidence type="ECO:0000256" key="1">
    <source>
        <dbReference type="SAM" id="MobiDB-lite"/>
    </source>
</evidence>
<accession>A0ABS7LHN8</accession>
<dbReference type="Proteomes" id="UP000720124">
    <property type="component" value="Unassembled WGS sequence"/>
</dbReference>
<sequence length="241" mass="26624">MLDFMTIFGQSRLTRITYAVLLLLMFCFDIAKDPIERLIMAEHDQASRELMAPRSTGGTGTAVGGEVSGKNMPLMFKGQEELVKQIAASGRRPTAEDLQNLRAMAAKGATQMRLRVGASDAETAKLVSRRSFFETLYMVVGIAMTAITIVGLLYMVSSRLRDIGWPQYLLWLLLAPVFLPRFFAIPLPTLAIQGITFFFYGALLVLAFIPGEDSSPPARYKLAQPTPAKRRPGQFGRLGTQ</sequence>
<comment type="caution">
    <text evidence="3">The sequence shown here is derived from an EMBL/GenBank/DDBJ whole genome shotgun (WGS) entry which is preliminary data.</text>
</comment>
<feature type="transmembrane region" description="Helical" evidence="2">
    <location>
        <begin position="190"/>
        <end position="209"/>
    </location>
</feature>
<evidence type="ECO:0000313" key="3">
    <source>
        <dbReference type="EMBL" id="MBY3590969.1"/>
    </source>
</evidence>
<evidence type="ECO:0008006" key="5">
    <source>
        <dbReference type="Google" id="ProtNLM"/>
    </source>
</evidence>
<feature type="transmembrane region" description="Helical" evidence="2">
    <location>
        <begin position="168"/>
        <end position="184"/>
    </location>
</feature>
<dbReference type="EMBL" id="JABTXI010000004">
    <property type="protein sequence ID" value="MBY3590969.1"/>
    <property type="molecule type" value="Genomic_DNA"/>
</dbReference>
<feature type="transmembrane region" description="Helical" evidence="2">
    <location>
        <begin position="136"/>
        <end position="156"/>
    </location>
</feature>
<evidence type="ECO:0000256" key="2">
    <source>
        <dbReference type="SAM" id="Phobius"/>
    </source>
</evidence>
<organism evidence="3 4">
    <name type="scientific">Rhizobium bangladeshense</name>
    <dbReference type="NCBI Taxonomy" id="1138189"/>
    <lineage>
        <taxon>Bacteria</taxon>
        <taxon>Pseudomonadati</taxon>
        <taxon>Pseudomonadota</taxon>
        <taxon>Alphaproteobacteria</taxon>
        <taxon>Hyphomicrobiales</taxon>
        <taxon>Rhizobiaceae</taxon>
        <taxon>Rhizobium/Agrobacterium group</taxon>
        <taxon>Rhizobium</taxon>
    </lineage>
</organism>
<keyword evidence="2" id="KW-0812">Transmembrane</keyword>
<feature type="region of interest" description="Disordered" evidence="1">
    <location>
        <begin position="218"/>
        <end position="241"/>
    </location>
</feature>
<keyword evidence="2" id="KW-0472">Membrane</keyword>
<gene>
    <name evidence="3" type="ORF">HJA87_13935</name>
</gene>
<keyword evidence="4" id="KW-1185">Reference proteome</keyword>
<reference evidence="3 4" key="1">
    <citation type="submission" date="2020-06" db="EMBL/GenBank/DDBJ databases">
        <title>Global-level population genomics: horizontal gene transfer, symbiosis and evolution in Rhizobia.</title>
        <authorList>
            <person name="Gai Y."/>
        </authorList>
    </citation>
    <scope>NUCLEOTIDE SEQUENCE [LARGE SCALE GENOMIC DNA]</scope>
    <source>
        <strain evidence="3 4">PLR6_1b</strain>
    </source>
</reference>
<evidence type="ECO:0000313" key="4">
    <source>
        <dbReference type="Proteomes" id="UP000720124"/>
    </source>
</evidence>
<name>A0ABS7LHN8_9HYPH</name>